<keyword evidence="4" id="KW-1185">Reference proteome</keyword>
<name>A0A5C5FJ94_9BASI</name>
<organism evidence="3 4">
    <name type="scientific">Rhodotorula diobovata</name>
    <dbReference type="NCBI Taxonomy" id="5288"/>
    <lineage>
        <taxon>Eukaryota</taxon>
        <taxon>Fungi</taxon>
        <taxon>Dikarya</taxon>
        <taxon>Basidiomycota</taxon>
        <taxon>Pucciniomycotina</taxon>
        <taxon>Microbotryomycetes</taxon>
        <taxon>Sporidiobolales</taxon>
        <taxon>Sporidiobolaceae</taxon>
        <taxon>Rhodotorula</taxon>
    </lineage>
</organism>
<dbReference type="SUPFAM" id="SSF53098">
    <property type="entry name" value="Ribonuclease H-like"/>
    <property type="match status" value="1"/>
</dbReference>
<evidence type="ECO:0000313" key="3">
    <source>
        <dbReference type="EMBL" id="TNY16893.1"/>
    </source>
</evidence>
<accession>A0A5C5FJ94</accession>
<dbReference type="InterPro" id="IPR002156">
    <property type="entry name" value="RNaseH_domain"/>
</dbReference>
<dbReference type="GO" id="GO:0004523">
    <property type="term" value="F:RNA-DNA hybrid ribonuclease activity"/>
    <property type="evidence" value="ECO:0007669"/>
    <property type="project" value="InterPro"/>
</dbReference>
<feature type="domain" description="RNase H type-1" evidence="2">
    <location>
        <begin position="1"/>
        <end position="110"/>
    </location>
</feature>
<gene>
    <name evidence="3" type="ORF">DMC30DRAFT_450229</name>
</gene>
<feature type="compositionally biased region" description="Basic and acidic residues" evidence="1">
    <location>
        <begin position="114"/>
        <end position="125"/>
    </location>
</feature>
<evidence type="ECO:0000259" key="2">
    <source>
        <dbReference type="PROSITE" id="PS50879"/>
    </source>
</evidence>
<dbReference type="InterPro" id="IPR036397">
    <property type="entry name" value="RNaseH_sf"/>
</dbReference>
<dbReference type="Gene3D" id="3.30.420.10">
    <property type="entry name" value="Ribonuclease H-like superfamily/Ribonuclease H"/>
    <property type="match status" value="1"/>
</dbReference>
<proteinExistence type="predicted"/>
<dbReference type="EMBL" id="SOZI01000333">
    <property type="protein sequence ID" value="TNY16893.1"/>
    <property type="molecule type" value="Genomic_DNA"/>
</dbReference>
<dbReference type="CDD" id="cd09276">
    <property type="entry name" value="Rnase_HI_RT_non_LTR"/>
    <property type="match status" value="1"/>
</dbReference>
<evidence type="ECO:0000313" key="4">
    <source>
        <dbReference type="Proteomes" id="UP000311382"/>
    </source>
</evidence>
<protein>
    <recommendedName>
        <fullName evidence="2">RNase H type-1 domain-containing protein</fullName>
    </recommendedName>
</protein>
<feature type="non-terminal residue" evidence="3">
    <location>
        <position position="142"/>
    </location>
</feature>
<evidence type="ECO:0000256" key="1">
    <source>
        <dbReference type="SAM" id="MobiDB-lite"/>
    </source>
</evidence>
<sequence>MERSGALGGQHTVYVAKLEGMRMVLSACSGLQPLPYPSTLHLCLDNQAAVRHPTSPRPNSGQHSHLAIRALVEEMRDTHPLMAIRVSWVPGHADVEGNERADARAKAGAEAEEVAAARRRGERERIHCRKRQTPCSRLQKAH</sequence>
<reference evidence="3 4" key="1">
    <citation type="submission" date="2019-03" db="EMBL/GenBank/DDBJ databases">
        <title>Rhodosporidium diobovatum UCD-FST 08-225 genome sequencing, assembly, and annotation.</title>
        <authorList>
            <person name="Fakankun I.U."/>
            <person name="Fristensky B."/>
            <person name="Levin D.B."/>
        </authorList>
    </citation>
    <scope>NUCLEOTIDE SEQUENCE [LARGE SCALE GENOMIC DNA]</scope>
    <source>
        <strain evidence="3 4">UCD-FST 08-225</strain>
    </source>
</reference>
<feature type="region of interest" description="Disordered" evidence="1">
    <location>
        <begin position="114"/>
        <end position="142"/>
    </location>
</feature>
<dbReference type="Proteomes" id="UP000311382">
    <property type="component" value="Unassembled WGS sequence"/>
</dbReference>
<comment type="caution">
    <text evidence="3">The sequence shown here is derived from an EMBL/GenBank/DDBJ whole genome shotgun (WGS) entry which is preliminary data.</text>
</comment>
<dbReference type="OrthoDB" id="3267074at2759"/>
<dbReference type="InterPro" id="IPR012337">
    <property type="entry name" value="RNaseH-like_sf"/>
</dbReference>
<dbReference type="PROSITE" id="PS50879">
    <property type="entry name" value="RNASE_H_1"/>
    <property type="match status" value="1"/>
</dbReference>
<dbReference type="GO" id="GO:0003676">
    <property type="term" value="F:nucleic acid binding"/>
    <property type="evidence" value="ECO:0007669"/>
    <property type="project" value="InterPro"/>
</dbReference>
<dbReference type="AlphaFoldDB" id="A0A5C5FJ94"/>